<accession>A0A1A6GJH9</accession>
<comment type="caution">
    <text evidence="1">The sequence shown here is derived from an EMBL/GenBank/DDBJ whole genome shotgun (WGS) entry which is preliminary data.</text>
</comment>
<organism evidence="1 2">
    <name type="scientific">Neotoma lepida</name>
    <name type="common">Desert woodrat</name>
    <dbReference type="NCBI Taxonomy" id="56216"/>
    <lineage>
        <taxon>Eukaryota</taxon>
        <taxon>Metazoa</taxon>
        <taxon>Chordata</taxon>
        <taxon>Craniata</taxon>
        <taxon>Vertebrata</taxon>
        <taxon>Euteleostomi</taxon>
        <taxon>Mammalia</taxon>
        <taxon>Eutheria</taxon>
        <taxon>Euarchontoglires</taxon>
        <taxon>Glires</taxon>
        <taxon>Rodentia</taxon>
        <taxon>Myomorpha</taxon>
        <taxon>Muroidea</taxon>
        <taxon>Cricetidae</taxon>
        <taxon>Neotominae</taxon>
        <taxon>Neotoma</taxon>
    </lineage>
</organism>
<dbReference type="Proteomes" id="UP000092124">
    <property type="component" value="Unassembled WGS sequence"/>
</dbReference>
<keyword evidence="2" id="KW-1185">Reference proteome</keyword>
<protein>
    <submittedName>
        <fullName evidence="1">Uncharacterized protein</fullName>
    </submittedName>
</protein>
<dbReference type="AlphaFoldDB" id="A0A1A6GJH9"/>
<evidence type="ECO:0000313" key="1">
    <source>
        <dbReference type="EMBL" id="OBS66423.1"/>
    </source>
</evidence>
<name>A0A1A6GJH9_NEOLE</name>
<evidence type="ECO:0000313" key="2">
    <source>
        <dbReference type="Proteomes" id="UP000092124"/>
    </source>
</evidence>
<sequence length="266" mass="28524">MPRVHEKSQDEIKALDGTGTTCPAAFRHIVPLKQKLACKAVGCGSSVGRFVTHQAPCEKAWDDKVVFTPKSSDPCTGYSSKCLMCFQYFSPPREICINTMVKPVAVCRPGAIRDTHGEVSGWAAYVCYALHFDGPGCNFVFSSQACSGQSSKERQGLEALAAPGVHIKAELKVCACPIPEHRVIGVEIESVFFICRCRAHVHVISAAQDSHPPWVGCARLLAGRLPHFPGPEDLALDALTMSADWPKAAVSLASWDGMGAAVEAGD</sequence>
<proteinExistence type="predicted"/>
<reference evidence="1 2" key="1">
    <citation type="submission" date="2016-06" db="EMBL/GenBank/DDBJ databases">
        <title>The Draft Genome Sequence and Annotation of the Desert Woodrat Neotoma lepida.</title>
        <authorList>
            <person name="Campbell M."/>
            <person name="Oakeson K.F."/>
            <person name="Yandell M."/>
            <person name="Halpert J.R."/>
            <person name="Dearing D."/>
        </authorList>
    </citation>
    <scope>NUCLEOTIDE SEQUENCE [LARGE SCALE GENOMIC DNA]</scope>
    <source>
        <strain evidence="1">417</strain>
        <tissue evidence="1">Liver</tissue>
    </source>
</reference>
<dbReference type="EMBL" id="LZPO01087253">
    <property type="protein sequence ID" value="OBS66423.1"/>
    <property type="molecule type" value="Genomic_DNA"/>
</dbReference>
<gene>
    <name evidence="1" type="ORF">A6R68_05036</name>
</gene>